<keyword evidence="2" id="KW-0805">Transcription regulation</keyword>
<reference evidence="8 9" key="1">
    <citation type="submission" date="2016-04" db="EMBL/GenBank/DDBJ databases">
        <title>Draft genome sequence of Aeribacillus pallidus 8m3 from petroleum reservoir.</title>
        <authorList>
            <person name="Poltaraus A.B."/>
            <person name="Nazina T.N."/>
            <person name="Tourova T.P."/>
            <person name="Malakho S.M."/>
            <person name="Korshunova A.V."/>
            <person name="Sokolova D.S."/>
        </authorList>
    </citation>
    <scope>NUCLEOTIDE SEQUENCE [LARGE SCALE GENOMIC DNA]</scope>
    <source>
        <strain evidence="8 9">8m3</strain>
    </source>
</reference>
<dbReference type="SUPFAM" id="SSF88659">
    <property type="entry name" value="Sigma3 and sigma4 domains of RNA polymerase sigma factors"/>
    <property type="match status" value="1"/>
</dbReference>
<dbReference type="Gene3D" id="1.10.10.10">
    <property type="entry name" value="Winged helix-like DNA-binding domain superfamily/Winged helix DNA-binding domain"/>
    <property type="match status" value="1"/>
</dbReference>
<evidence type="ECO:0000256" key="4">
    <source>
        <dbReference type="ARBA" id="ARBA00023125"/>
    </source>
</evidence>
<evidence type="ECO:0000259" key="7">
    <source>
        <dbReference type="Pfam" id="PF08281"/>
    </source>
</evidence>
<evidence type="ECO:0008006" key="10">
    <source>
        <dbReference type="Google" id="ProtNLM"/>
    </source>
</evidence>
<feature type="domain" description="RNA polymerase sigma-70 region 2" evidence="6">
    <location>
        <begin position="23"/>
        <end position="91"/>
    </location>
</feature>
<dbReference type="STRING" id="33936.AZI98_17505"/>
<dbReference type="InterPro" id="IPR013325">
    <property type="entry name" value="RNA_pol_sigma_r2"/>
</dbReference>
<proteinExistence type="inferred from homology"/>
<dbReference type="OrthoDB" id="3472490at2"/>
<evidence type="ECO:0000313" key="8">
    <source>
        <dbReference type="EMBL" id="KZN94791.1"/>
    </source>
</evidence>
<dbReference type="GO" id="GO:0003677">
    <property type="term" value="F:DNA binding"/>
    <property type="evidence" value="ECO:0007669"/>
    <property type="project" value="UniProtKB-KW"/>
</dbReference>
<evidence type="ECO:0000256" key="3">
    <source>
        <dbReference type="ARBA" id="ARBA00023082"/>
    </source>
</evidence>
<evidence type="ECO:0000256" key="1">
    <source>
        <dbReference type="ARBA" id="ARBA00010641"/>
    </source>
</evidence>
<dbReference type="GO" id="GO:0016987">
    <property type="term" value="F:sigma factor activity"/>
    <property type="evidence" value="ECO:0007669"/>
    <property type="project" value="UniProtKB-KW"/>
</dbReference>
<sequence>MNLTDEKLMEKFQNGDTEALNELYERYRAPLFRFIYRCTRDDQLSMDVVQDAFLKLQQKKHYFSPEKGRLKTYLFQIAYHTMISKIKMRARWHRLLPFLYKEPVNISRSDEKMEVERMLQSLSNEQRAVIVLFYYHDLSQKDIARILNIPLGTVKSRLHQAVQKMRKEWGIESDGKGS</sequence>
<comment type="similarity">
    <text evidence="1">Belongs to the sigma-70 factor family. ECF subfamily.</text>
</comment>
<dbReference type="InterPro" id="IPR013324">
    <property type="entry name" value="RNA_pol_sigma_r3/r4-like"/>
</dbReference>
<dbReference type="SUPFAM" id="SSF88946">
    <property type="entry name" value="Sigma2 domain of RNA polymerase sigma factors"/>
    <property type="match status" value="1"/>
</dbReference>
<dbReference type="CDD" id="cd06171">
    <property type="entry name" value="Sigma70_r4"/>
    <property type="match status" value="1"/>
</dbReference>
<dbReference type="PANTHER" id="PTHR43133:SF8">
    <property type="entry name" value="RNA POLYMERASE SIGMA FACTOR HI_1459-RELATED"/>
    <property type="match status" value="1"/>
</dbReference>
<accession>A0A165W9Y4</accession>
<dbReference type="GO" id="GO:0006352">
    <property type="term" value="P:DNA-templated transcription initiation"/>
    <property type="evidence" value="ECO:0007669"/>
    <property type="project" value="InterPro"/>
</dbReference>
<dbReference type="RefSeq" id="WP_082830412.1">
    <property type="nucleotide sequence ID" value="NZ_LWBR01000075.1"/>
</dbReference>
<dbReference type="NCBIfam" id="TIGR02937">
    <property type="entry name" value="sigma70-ECF"/>
    <property type="match status" value="1"/>
</dbReference>
<dbReference type="InterPro" id="IPR039425">
    <property type="entry name" value="RNA_pol_sigma-70-like"/>
</dbReference>
<evidence type="ECO:0000256" key="5">
    <source>
        <dbReference type="ARBA" id="ARBA00023163"/>
    </source>
</evidence>
<feature type="domain" description="RNA polymerase sigma factor 70 region 4 type 2" evidence="7">
    <location>
        <begin position="113"/>
        <end position="165"/>
    </location>
</feature>
<evidence type="ECO:0000256" key="2">
    <source>
        <dbReference type="ARBA" id="ARBA00023015"/>
    </source>
</evidence>
<dbReference type="InterPro" id="IPR013249">
    <property type="entry name" value="RNA_pol_sigma70_r4_t2"/>
</dbReference>
<keyword evidence="4" id="KW-0238">DNA-binding</keyword>
<dbReference type="AlphaFoldDB" id="A0A165W9Y4"/>
<evidence type="ECO:0000259" key="6">
    <source>
        <dbReference type="Pfam" id="PF04542"/>
    </source>
</evidence>
<dbReference type="Pfam" id="PF08281">
    <property type="entry name" value="Sigma70_r4_2"/>
    <property type="match status" value="1"/>
</dbReference>
<dbReference type="Pfam" id="PF04542">
    <property type="entry name" value="Sigma70_r2"/>
    <property type="match status" value="1"/>
</dbReference>
<gene>
    <name evidence="8" type="ORF">AZI98_17505</name>
</gene>
<comment type="caution">
    <text evidence="8">The sequence shown here is derived from an EMBL/GenBank/DDBJ whole genome shotgun (WGS) entry which is preliminary data.</text>
</comment>
<dbReference type="InterPro" id="IPR007627">
    <property type="entry name" value="RNA_pol_sigma70_r2"/>
</dbReference>
<dbReference type="InterPro" id="IPR014284">
    <property type="entry name" value="RNA_pol_sigma-70_dom"/>
</dbReference>
<protein>
    <recommendedName>
        <fullName evidence="10">RNA polymerase subunit sigma-70</fullName>
    </recommendedName>
</protein>
<dbReference type="Proteomes" id="UP000076476">
    <property type="component" value="Unassembled WGS sequence"/>
</dbReference>
<dbReference type="InterPro" id="IPR036388">
    <property type="entry name" value="WH-like_DNA-bd_sf"/>
</dbReference>
<name>A0A165W9Y4_9BACI</name>
<keyword evidence="9" id="KW-1185">Reference proteome</keyword>
<dbReference type="PANTHER" id="PTHR43133">
    <property type="entry name" value="RNA POLYMERASE ECF-TYPE SIGMA FACTO"/>
    <property type="match status" value="1"/>
</dbReference>
<dbReference type="Gene3D" id="1.10.1740.10">
    <property type="match status" value="1"/>
</dbReference>
<keyword evidence="5" id="KW-0804">Transcription</keyword>
<keyword evidence="3" id="KW-0731">Sigma factor</keyword>
<evidence type="ECO:0000313" key="9">
    <source>
        <dbReference type="Proteomes" id="UP000076476"/>
    </source>
</evidence>
<dbReference type="EMBL" id="LWBR01000075">
    <property type="protein sequence ID" value="KZN94791.1"/>
    <property type="molecule type" value="Genomic_DNA"/>
</dbReference>
<organism evidence="8 9">
    <name type="scientific">Aeribacillus pallidus</name>
    <dbReference type="NCBI Taxonomy" id="33936"/>
    <lineage>
        <taxon>Bacteria</taxon>
        <taxon>Bacillati</taxon>
        <taxon>Bacillota</taxon>
        <taxon>Bacilli</taxon>
        <taxon>Bacillales</taxon>
        <taxon>Bacillaceae</taxon>
        <taxon>Aeribacillus</taxon>
    </lineage>
</organism>